<evidence type="ECO:0000313" key="1">
    <source>
        <dbReference type="EMBL" id="NYI78727.1"/>
    </source>
</evidence>
<dbReference type="EMBL" id="JACBZR010000001">
    <property type="protein sequence ID" value="NYI78727.1"/>
    <property type="molecule type" value="Genomic_DNA"/>
</dbReference>
<dbReference type="Proteomes" id="UP000564496">
    <property type="component" value="Unassembled WGS sequence"/>
</dbReference>
<proteinExistence type="predicted"/>
<evidence type="ECO:0008006" key="3">
    <source>
        <dbReference type="Google" id="ProtNLM"/>
    </source>
</evidence>
<sequence>MTTYADLVSAYLDDPGPDALGPLRRAVRGSAGFTPDLDLDEADRLLAEGSYAAATAELQRAMPGAIFSPSAHLRMAAALERSGDERSAARERQVARAALRSIRSTGDGSEQRPWSVLRINDEYDMLRAMGKTPVRQSLLRRGARDVDRHETTDGGVYHFDATQLVAH</sequence>
<keyword evidence="2" id="KW-1185">Reference proteome</keyword>
<comment type="caution">
    <text evidence="1">The sequence shown here is derived from an EMBL/GenBank/DDBJ whole genome shotgun (WGS) entry which is preliminary data.</text>
</comment>
<accession>A0A7Z0ITD1</accession>
<protein>
    <recommendedName>
        <fullName evidence="3">DUF4919 domain-containing protein</fullName>
    </recommendedName>
</protein>
<name>A0A7Z0ITD1_9ACTN</name>
<dbReference type="AlphaFoldDB" id="A0A7Z0ITD1"/>
<evidence type="ECO:0000313" key="2">
    <source>
        <dbReference type="Proteomes" id="UP000564496"/>
    </source>
</evidence>
<gene>
    <name evidence="1" type="ORF">BJ988_003375</name>
</gene>
<organism evidence="1 2">
    <name type="scientific">Nocardioides panzhihuensis</name>
    <dbReference type="NCBI Taxonomy" id="860243"/>
    <lineage>
        <taxon>Bacteria</taxon>
        <taxon>Bacillati</taxon>
        <taxon>Actinomycetota</taxon>
        <taxon>Actinomycetes</taxon>
        <taxon>Propionibacteriales</taxon>
        <taxon>Nocardioidaceae</taxon>
        <taxon>Nocardioides</taxon>
    </lineage>
</organism>
<reference evidence="1 2" key="1">
    <citation type="submission" date="2020-07" db="EMBL/GenBank/DDBJ databases">
        <title>Sequencing the genomes of 1000 actinobacteria strains.</title>
        <authorList>
            <person name="Klenk H.-P."/>
        </authorList>
    </citation>
    <scope>NUCLEOTIDE SEQUENCE [LARGE SCALE GENOMIC DNA]</scope>
    <source>
        <strain evidence="1 2">DSM 26487</strain>
    </source>
</reference>
<dbReference type="RefSeq" id="WP_179659041.1">
    <property type="nucleotide sequence ID" value="NZ_JACBZR010000001.1"/>
</dbReference>